<organism evidence="1">
    <name type="scientific">marine sediment metagenome</name>
    <dbReference type="NCBI Taxonomy" id="412755"/>
    <lineage>
        <taxon>unclassified sequences</taxon>
        <taxon>metagenomes</taxon>
        <taxon>ecological metagenomes</taxon>
    </lineage>
</organism>
<reference evidence="1" key="1">
    <citation type="journal article" date="2014" name="Front. Microbiol.">
        <title>High frequency of phylogenetically diverse reductive dehalogenase-homologous genes in deep subseafloor sedimentary metagenomes.</title>
        <authorList>
            <person name="Kawai M."/>
            <person name="Futagami T."/>
            <person name="Toyoda A."/>
            <person name="Takaki Y."/>
            <person name="Nishi S."/>
            <person name="Hori S."/>
            <person name="Arai W."/>
            <person name="Tsubouchi T."/>
            <person name="Morono Y."/>
            <person name="Uchiyama I."/>
            <person name="Ito T."/>
            <person name="Fujiyama A."/>
            <person name="Inagaki F."/>
            <person name="Takami H."/>
        </authorList>
    </citation>
    <scope>NUCLEOTIDE SEQUENCE</scope>
    <source>
        <strain evidence="1">Expedition CK06-06</strain>
    </source>
</reference>
<sequence length="240" mass="27057">FTMSRCDVGHHNYALVGLNDAKQIEIFCSTGQNTTFWVIGYFNKNAVFLDDCPNRPPLVANSWQTIDFSDIAPDAMAGIFLVGPWSGHEYDAGLRPFGSTNDWHYPSRSHFALVKMVNGKVDCYRHSSIAVSAMHMYLTGYLKSGGDFRTNAIDITPLDTGLWVPVGIHVGAEFPTLISVECFTTTGYTYFGSRKTKSYRDILSRYPRHTFNCVHPAIVPDIELWRDTVDVHFKQHGTLY</sequence>
<gene>
    <name evidence="1" type="ORF">S12H4_40216</name>
</gene>
<feature type="non-terminal residue" evidence="1">
    <location>
        <position position="1"/>
    </location>
</feature>
<proteinExistence type="predicted"/>
<dbReference type="AlphaFoldDB" id="X1SE57"/>
<accession>X1SE57</accession>
<protein>
    <submittedName>
        <fullName evidence="1">Uncharacterized protein</fullName>
    </submittedName>
</protein>
<name>X1SE57_9ZZZZ</name>
<comment type="caution">
    <text evidence="1">The sequence shown here is derived from an EMBL/GenBank/DDBJ whole genome shotgun (WGS) entry which is preliminary data.</text>
</comment>
<evidence type="ECO:0000313" key="1">
    <source>
        <dbReference type="EMBL" id="GAI91302.1"/>
    </source>
</evidence>
<dbReference type="EMBL" id="BARW01024391">
    <property type="protein sequence ID" value="GAI91302.1"/>
    <property type="molecule type" value="Genomic_DNA"/>
</dbReference>